<evidence type="ECO:0000259" key="2">
    <source>
        <dbReference type="Pfam" id="PF03936"/>
    </source>
</evidence>
<dbReference type="SUPFAM" id="SSF48576">
    <property type="entry name" value="Terpenoid synthases"/>
    <property type="match status" value="2"/>
</dbReference>
<evidence type="ECO:0000313" key="3">
    <source>
        <dbReference type="EMBL" id="THG00901.1"/>
    </source>
</evidence>
<evidence type="ECO:0000256" key="1">
    <source>
        <dbReference type="ARBA" id="ARBA00022723"/>
    </source>
</evidence>
<dbReference type="GO" id="GO:0010333">
    <property type="term" value="F:terpene synthase activity"/>
    <property type="evidence" value="ECO:0007669"/>
    <property type="project" value="InterPro"/>
</dbReference>
<dbReference type="Proteomes" id="UP000306102">
    <property type="component" value="Unassembled WGS sequence"/>
</dbReference>
<feature type="domain" description="Terpene synthase metal-binding" evidence="2">
    <location>
        <begin position="1"/>
        <end position="83"/>
    </location>
</feature>
<dbReference type="Pfam" id="PF03936">
    <property type="entry name" value="Terpene_synth_C"/>
    <property type="match status" value="2"/>
</dbReference>
<dbReference type="GO" id="GO:0000287">
    <property type="term" value="F:magnesium ion binding"/>
    <property type="evidence" value="ECO:0007669"/>
    <property type="project" value="InterPro"/>
</dbReference>
<dbReference type="InterPro" id="IPR034741">
    <property type="entry name" value="Terpene_cyclase-like_1_C"/>
</dbReference>
<evidence type="ECO:0000313" key="4">
    <source>
        <dbReference type="Proteomes" id="UP000306102"/>
    </source>
</evidence>
<comment type="caution">
    <text evidence="3">The sequence shown here is derived from an EMBL/GenBank/DDBJ whole genome shotgun (WGS) entry which is preliminary data.</text>
</comment>
<dbReference type="InterPro" id="IPR008949">
    <property type="entry name" value="Isoprenoid_synthase_dom_sf"/>
</dbReference>
<dbReference type="PANTHER" id="PTHR31225">
    <property type="entry name" value="OS04G0344100 PROTEIN-RELATED"/>
    <property type="match status" value="1"/>
</dbReference>
<name>A0A4S4DE02_CAMSN</name>
<dbReference type="SFLD" id="SFLDG01019">
    <property type="entry name" value="Terpene_Cyclase_Like_1_C_Termi"/>
    <property type="match status" value="1"/>
</dbReference>
<organism evidence="3 4">
    <name type="scientific">Camellia sinensis var. sinensis</name>
    <name type="common">China tea</name>
    <dbReference type="NCBI Taxonomy" id="542762"/>
    <lineage>
        <taxon>Eukaryota</taxon>
        <taxon>Viridiplantae</taxon>
        <taxon>Streptophyta</taxon>
        <taxon>Embryophyta</taxon>
        <taxon>Tracheophyta</taxon>
        <taxon>Spermatophyta</taxon>
        <taxon>Magnoliopsida</taxon>
        <taxon>eudicotyledons</taxon>
        <taxon>Gunneridae</taxon>
        <taxon>Pentapetalae</taxon>
        <taxon>asterids</taxon>
        <taxon>Ericales</taxon>
        <taxon>Theaceae</taxon>
        <taxon>Camellia</taxon>
    </lineage>
</organism>
<dbReference type="InterPro" id="IPR005630">
    <property type="entry name" value="Terpene_synthase_metal-bd"/>
</dbReference>
<protein>
    <recommendedName>
        <fullName evidence="2">Terpene synthase metal-binding domain-containing protein</fullName>
    </recommendedName>
</protein>
<keyword evidence="4" id="KW-1185">Reference proteome</keyword>
<keyword evidence="1" id="KW-0479">Metal-binding</keyword>
<proteinExistence type="predicted"/>
<dbReference type="GO" id="GO:0016114">
    <property type="term" value="P:terpenoid biosynthetic process"/>
    <property type="evidence" value="ECO:0007669"/>
    <property type="project" value="InterPro"/>
</dbReference>
<dbReference type="AlphaFoldDB" id="A0A4S4DE02"/>
<accession>A0A4S4DE02</accession>
<reference evidence="3 4" key="1">
    <citation type="journal article" date="2018" name="Proc. Natl. Acad. Sci. U.S.A.">
        <title>Draft genome sequence of Camellia sinensis var. sinensis provides insights into the evolution of the tea genome and tea quality.</title>
        <authorList>
            <person name="Wei C."/>
            <person name="Yang H."/>
            <person name="Wang S."/>
            <person name="Zhao J."/>
            <person name="Liu C."/>
            <person name="Gao L."/>
            <person name="Xia E."/>
            <person name="Lu Y."/>
            <person name="Tai Y."/>
            <person name="She G."/>
            <person name="Sun J."/>
            <person name="Cao H."/>
            <person name="Tong W."/>
            <person name="Gao Q."/>
            <person name="Li Y."/>
            <person name="Deng W."/>
            <person name="Jiang X."/>
            <person name="Wang W."/>
            <person name="Chen Q."/>
            <person name="Zhang S."/>
            <person name="Li H."/>
            <person name="Wu J."/>
            <person name="Wang P."/>
            <person name="Li P."/>
            <person name="Shi C."/>
            <person name="Zheng F."/>
            <person name="Jian J."/>
            <person name="Huang B."/>
            <person name="Shan D."/>
            <person name="Shi M."/>
            <person name="Fang C."/>
            <person name="Yue Y."/>
            <person name="Li F."/>
            <person name="Li D."/>
            <person name="Wei S."/>
            <person name="Han B."/>
            <person name="Jiang C."/>
            <person name="Yin Y."/>
            <person name="Xia T."/>
            <person name="Zhang Z."/>
            <person name="Bennetzen J.L."/>
            <person name="Zhao S."/>
            <person name="Wan X."/>
        </authorList>
    </citation>
    <scope>NUCLEOTIDE SEQUENCE [LARGE SCALE GENOMIC DNA]</scope>
    <source>
        <strain evidence="4">cv. Shuchazao</strain>
        <tissue evidence="3">Leaf</tissue>
    </source>
</reference>
<sequence>MKGLVRAYFVEANWFNTKYMPTFEEYLSISVMSSGYPMLAVQSLVGIGKIATKEALDWVLNVPKIVESCALIARLVDDIQTHKVPHNILRVQGEDILEEALKFTSKHLRSMLAHLNSPLSEEVTHSLEVPLHKGMPRLEARHYINVYQADLARNSALLELAKLDFNLLQRLHQREISDITRWWKEKEIATKLPFARDRLVECYFWILGVYFEPKYSVVRSFMTKIIALASVIDDIYDVYGTPEELQLFTDAIERWEEAAISDLPEYMQVCFEALSDVMKEMEDKIMTHEGRSYHIYYAKEAMKGLVRAYFAEANWFNTKYMPTFEEYLSISVMSSGYPMLAVQSLVGIGKIATKEAFDWVHCWKNDF</sequence>
<gene>
    <name evidence="3" type="ORF">TEA_003451</name>
</gene>
<dbReference type="InterPro" id="IPR036965">
    <property type="entry name" value="Terpene_synth_N_sf"/>
</dbReference>
<dbReference type="EMBL" id="SDRB02011562">
    <property type="protein sequence ID" value="THG00901.1"/>
    <property type="molecule type" value="Genomic_DNA"/>
</dbReference>
<dbReference type="Gene3D" id="1.10.600.10">
    <property type="entry name" value="Farnesyl Diphosphate Synthase"/>
    <property type="match status" value="2"/>
</dbReference>
<dbReference type="SFLD" id="SFLDS00005">
    <property type="entry name" value="Isoprenoid_Synthase_Type_I"/>
    <property type="match status" value="1"/>
</dbReference>
<feature type="domain" description="Terpene synthase metal-binding" evidence="2">
    <location>
        <begin position="184"/>
        <end position="361"/>
    </location>
</feature>
<dbReference type="InterPro" id="IPR050148">
    <property type="entry name" value="Terpene_synthase-like"/>
</dbReference>
<dbReference type="Gene3D" id="1.50.10.130">
    <property type="entry name" value="Terpene synthase, N-terminal domain"/>
    <property type="match status" value="1"/>
</dbReference>
<dbReference type="PANTHER" id="PTHR31225:SF251">
    <property type="entry name" value="(-)-GERMACRENE D SYNTHASE-LIKE ISOFORM X2"/>
    <property type="match status" value="1"/>
</dbReference>
<dbReference type="STRING" id="542762.A0A4S4DE02"/>